<feature type="compositionally biased region" description="Low complexity" evidence="1">
    <location>
        <begin position="229"/>
        <end position="247"/>
    </location>
</feature>
<feature type="compositionally biased region" description="Low complexity" evidence="1">
    <location>
        <begin position="283"/>
        <end position="316"/>
    </location>
</feature>
<evidence type="ECO:0000313" key="4">
    <source>
        <dbReference type="EMBL" id="GFU45686.1"/>
    </source>
</evidence>
<keyword evidence="5" id="KW-1185">Reference proteome</keyword>
<dbReference type="EMBL" id="BMAW01132853">
    <property type="protein sequence ID" value="GFU45686.1"/>
    <property type="molecule type" value="Genomic_DNA"/>
</dbReference>
<evidence type="ECO:0000256" key="2">
    <source>
        <dbReference type="SAM" id="SignalP"/>
    </source>
</evidence>
<feature type="chain" id="PRO_5036470982" evidence="2">
    <location>
        <begin position="24"/>
        <end position="428"/>
    </location>
</feature>
<dbReference type="Pfam" id="PF16763">
    <property type="entry name" value="Spidroin_N"/>
    <property type="match status" value="1"/>
</dbReference>
<protein>
    <submittedName>
        <fullName evidence="4">Aggregate spidroin 2A variant 1</fullName>
    </submittedName>
</protein>
<evidence type="ECO:0000313" key="5">
    <source>
        <dbReference type="Proteomes" id="UP000887013"/>
    </source>
</evidence>
<evidence type="ECO:0000259" key="3">
    <source>
        <dbReference type="Pfam" id="PF16763"/>
    </source>
</evidence>
<feature type="compositionally biased region" description="Polar residues" evidence="1">
    <location>
        <begin position="317"/>
        <end position="358"/>
    </location>
</feature>
<dbReference type="Proteomes" id="UP000887013">
    <property type="component" value="Unassembled WGS sequence"/>
</dbReference>
<feature type="region of interest" description="Disordered" evidence="1">
    <location>
        <begin position="229"/>
        <end position="428"/>
    </location>
</feature>
<dbReference type="InterPro" id="IPR038243">
    <property type="entry name" value="Spidroin_N_sf"/>
</dbReference>
<accession>A0A8X6R3Z6</accession>
<sequence>MGYISHGFIALCLVALSFNNINGQYAGNSDPMEFNETEQKFSNIFIQNIMNSDEFNTLGDQDFEDVTNILLRAISLLKQSQSADASQKKTLMISFASSIAELILDHCDINATLEKKTNIVTNALTEAFKQTTGKPNLPLIHEVKFLVGLFLTIERPGFLNLDFYNPGQPNPFFGPGPIPGGGFPGGPIQPGIPNGFPPRGPYHQIKNGNFKLFYLNGTQVPQSKIKHAFPQGPGFPQGQQPYNPYGQIPHYPYGYPNGQGNPRYPSGYPYGQYPRYPNGPGGSQYPYGNPQYPNGQGGPKYPYGNPQYPYGNPQYPDNQSPSGENPQYPDGQNPQYPDGQNPQYPSGENPQPWGQNPPISGENPQYPGGQNPQYPGGQNPQYPGGQNPTAWWQNPLISRWPKSSKSRYFQTSKPSSGENPQYPSGLLL</sequence>
<dbReference type="InterPro" id="IPR031913">
    <property type="entry name" value="Spidroin_N"/>
</dbReference>
<dbReference type="Gene3D" id="1.10.274.70">
    <property type="match status" value="1"/>
</dbReference>
<feature type="non-terminal residue" evidence="4">
    <location>
        <position position="428"/>
    </location>
</feature>
<keyword evidence="2" id="KW-0732">Signal</keyword>
<gene>
    <name evidence="4" type="primary">AgSp2A1</name>
    <name evidence="4" type="ORF">NPIL_800111</name>
</gene>
<evidence type="ECO:0000256" key="1">
    <source>
        <dbReference type="SAM" id="MobiDB-lite"/>
    </source>
</evidence>
<proteinExistence type="predicted"/>
<comment type="caution">
    <text evidence="4">The sequence shown here is derived from an EMBL/GenBank/DDBJ whole genome shotgun (WGS) entry which is preliminary data.</text>
</comment>
<organism evidence="4 5">
    <name type="scientific">Nephila pilipes</name>
    <name type="common">Giant wood spider</name>
    <name type="synonym">Nephila maculata</name>
    <dbReference type="NCBI Taxonomy" id="299642"/>
    <lineage>
        <taxon>Eukaryota</taxon>
        <taxon>Metazoa</taxon>
        <taxon>Ecdysozoa</taxon>
        <taxon>Arthropoda</taxon>
        <taxon>Chelicerata</taxon>
        <taxon>Arachnida</taxon>
        <taxon>Araneae</taxon>
        <taxon>Araneomorphae</taxon>
        <taxon>Entelegynae</taxon>
        <taxon>Araneoidea</taxon>
        <taxon>Nephilidae</taxon>
        <taxon>Nephila</taxon>
    </lineage>
</organism>
<name>A0A8X6R3Z6_NEPPI</name>
<feature type="compositionally biased region" description="Low complexity" evidence="1">
    <location>
        <begin position="363"/>
        <end position="388"/>
    </location>
</feature>
<feature type="domain" description="Spidroin N-terminal" evidence="3">
    <location>
        <begin position="36"/>
        <end position="151"/>
    </location>
</feature>
<feature type="compositionally biased region" description="Polar residues" evidence="1">
    <location>
        <begin position="389"/>
        <end position="422"/>
    </location>
</feature>
<dbReference type="AlphaFoldDB" id="A0A8X6R3Z6"/>
<reference evidence="4" key="1">
    <citation type="submission" date="2020-08" db="EMBL/GenBank/DDBJ databases">
        <title>Multicomponent nature underlies the extraordinary mechanical properties of spider dragline silk.</title>
        <authorList>
            <person name="Kono N."/>
            <person name="Nakamura H."/>
            <person name="Mori M."/>
            <person name="Yoshida Y."/>
            <person name="Ohtoshi R."/>
            <person name="Malay A.D."/>
            <person name="Moran D.A.P."/>
            <person name="Tomita M."/>
            <person name="Numata K."/>
            <person name="Arakawa K."/>
        </authorList>
    </citation>
    <scope>NUCLEOTIDE SEQUENCE</scope>
</reference>
<dbReference type="OrthoDB" id="6435612at2759"/>
<feature type="signal peptide" evidence="2">
    <location>
        <begin position="1"/>
        <end position="23"/>
    </location>
</feature>